<organism evidence="2 3">
    <name type="scientific">Tessaracoccus oleiagri</name>
    <dbReference type="NCBI Taxonomy" id="686624"/>
    <lineage>
        <taxon>Bacteria</taxon>
        <taxon>Bacillati</taxon>
        <taxon>Actinomycetota</taxon>
        <taxon>Actinomycetes</taxon>
        <taxon>Propionibacteriales</taxon>
        <taxon>Propionibacteriaceae</taxon>
        <taxon>Tessaracoccus</taxon>
    </lineage>
</organism>
<keyword evidence="2" id="KW-0067">ATP-binding</keyword>
<reference evidence="2 3" key="1">
    <citation type="submission" date="2016-10" db="EMBL/GenBank/DDBJ databases">
        <authorList>
            <person name="de Groot N.N."/>
        </authorList>
    </citation>
    <scope>NUCLEOTIDE SEQUENCE [LARGE SCALE GENOMIC DNA]</scope>
    <source>
        <strain evidence="2 3">CGMCC 1.9159</strain>
    </source>
</reference>
<keyword evidence="2" id="KW-0347">Helicase</keyword>
<keyword evidence="1" id="KW-0812">Transmembrane</keyword>
<keyword evidence="3" id="KW-1185">Reference proteome</keyword>
<dbReference type="NCBIfam" id="TIGR03816">
    <property type="entry name" value="tadE_like_DECH"/>
    <property type="match status" value="1"/>
</dbReference>
<keyword evidence="1" id="KW-1133">Transmembrane helix</keyword>
<dbReference type="GO" id="GO:0004386">
    <property type="term" value="F:helicase activity"/>
    <property type="evidence" value="ECO:0007669"/>
    <property type="project" value="UniProtKB-KW"/>
</dbReference>
<gene>
    <name evidence="2" type="ORF">SAMN04488242_2835</name>
</gene>
<dbReference type="STRING" id="686624.SAMN04488242_2835"/>
<name>A0A1G9MYT5_9ACTN</name>
<keyword evidence="1" id="KW-0472">Membrane</keyword>
<keyword evidence="2" id="KW-0547">Nucleotide-binding</keyword>
<keyword evidence="2" id="KW-0378">Hydrolase</keyword>
<evidence type="ECO:0000313" key="3">
    <source>
        <dbReference type="Proteomes" id="UP000199475"/>
    </source>
</evidence>
<protein>
    <submittedName>
        <fullName evidence="2">Helicase/secretion neighborhood TadE-like protein</fullName>
    </submittedName>
</protein>
<dbReference type="AlphaFoldDB" id="A0A1G9MYT5"/>
<feature type="transmembrane region" description="Helical" evidence="1">
    <location>
        <begin position="12"/>
        <end position="35"/>
    </location>
</feature>
<dbReference type="Proteomes" id="UP000199475">
    <property type="component" value="Unassembled WGS sequence"/>
</dbReference>
<dbReference type="RefSeq" id="WP_093253529.1">
    <property type="nucleotide sequence ID" value="NZ_FNGP01000006.1"/>
</dbReference>
<proteinExistence type="predicted"/>
<dbReference type="InterPro" id="IPR021202">
    <property type="entry name" value="Rv3654c-like"/>
</dbReference>
<evidence type="ECO:0000313" key="2">
    <source>
        <dbReference type="EMBL" id="SDL79389.1"/>
    </source>
</evidence>
<evidence type="ECO:0000256" key="1">
    <source>
        <dbReference type="SAM" id="Phobius"/>
    </source>
</evidence>
<accession>A0A1G9MYT5</accession>
<dbReference type="EMBL" id="FNGP01000006">
    <property type="protein sequence ID" value="SDL79389.1"/>
    <property type="molecule type" value="Genomic_DNA"/>
</dbReference>
<sequence length="119" mass="11874">MRARSERGGGAVLTIGVALVLFSVAAAAVVVVGWFGNIRHAEQVAELAALAGVSAAVRGDDPCGAARAAAAHNGAELSHCQVRGRDADVVLDAGVTVALEPAFLGAPSTVERRATAGTM</sequence>